<dbReference type="CDD" id="cd01647">
    <property type="entry name" value="RT_LTR"/>
    <property type="match status" value="1"/>
</dbReference>
<reference evidence="3" key="1">
    <citation type="journal article" date="2019" name="Sci. Rep.">
        <title>Draft genome of Tanacetum cinerariifolium, the natural source of mosquito coil.</title>
        <authorList>
            <person name="Yamashiro T."/>
            <person name="Shiraishi A."/>
            <person name="Satake H."/>
            <person name="Nakayama K."/>
        </authorList>
    </citation>
    <scope>NUCLEOTIDE SEQUENCE</scope>
</reference>
<feature type="domain" description="Tf2-1-like SH3-like" evidence="2">
    <location>
        <begin position="384"/>
        <end position="435"/>
    </location>
</feature>
<dbReference type="Gene3D" id="3.30.70.270">
    <property type="match status" value="2"/>
</dbReference>
<dbReference type="InterPro" id="IPR041577">
    <property type="entry name" value="RT_RNaseH_2"/>
</dbReference>
<dbReference type="InterPro" id="IPR043502">
    <property type="entry name" value="DNA/RNA_pol_sf"/>
</dbReference>
<organism evidence="3">
    <name type="scientific">Tanacetum cinerariifolium</name>
    <name type="common">Dalmatian daisy</name>
    <name type="synonym">Chrysanthemum cinerariifolium</name>
    <dbReference type="NCBI Taxonomy" id="118510"/>
    <lineage>
        <taxon>Eukaryota</taxon>
        <taxon>Viridiplantae</taxon>
        <taxon>Streptophyta</taxon>
        <taxon>Embryophyta</taxon>
        <taxon>Tracheophyta</taxon>
        <taxon>Spermatophyta</taxon>
        <taxon>Magnoliopsida</taxon>
        <taxon>eudicotyledons</taxon>
        <taxon>Gunneridae</taxon>
        <taxon>Pentapetalae</taxon>
        <taxon>asterids</taxon>
        <taxon>campanulids</taxon>
        <taxon>Asterales</taxon>
        <taxon>Asteraceae</taxon>
        <taxon>Asteroideae</taxon>
        <taxon>Anthemideae</taxon>
        <taxon>Anthemidinae</taxon>
        <taxon>Tanacetum</taxon>
    </lineage>
</organism>
<dbReference type="PANTHER" id="PTHR24559:SF427">
    <property type="entry name" value="RNA-DIRECTED DNA POLYMERASE"/>
    <property type="match status" value="1"/>
</dbReference>
<evidence type="ECO:0000259" key="1">
    <source>
        <dbReference type="Pfam" id="PF17919"/>
    </source>
</evidence>
<name>A0A6L2P6B6_TANCI</name>
<accession>A0A6L2P6B6</accession>
<evidence type="ECO:0000313" key="3">
    <source>
        <dbReference type="EMBL" id="GEU93906.1"/>
    </source>
</evidence>
<proteinExistence type="predicted"/>
<protein>
    <submittedName>
        <fullName evidence="3">Uncharacterized protein</fullName>
    </submittedName>
</protein>
<dbReference type="AlphaFoldDB" id="A0A6L2P6B6"/>
<dbReference type="CDD" id="cd09274">
    <property type="entry name" value="RNase_HI_RT_Ty3"/>
    <property type="match status" value="1"/>
</dbReference>
<dbReference type="Pfam" id="PF24626">
    <property type="entry name" value="SH3_Tf2-1"/>
    <property type="match status" value="1"/>
</dbReference>
<dbReference type="EMBL" id="BKCJ010010951">
    <property type="protein sequence ID" value="GEU93906.1"/>
    <property type="molecule type" value="Genomic_DNA"/>
</dbReference>
<gene>
    <name evidence="3" type="ORF">Tci_065884</name>
</gene>
<feature type="domain" description="Reverse transcriptase/retrotransposon-derived protein RNase H-like" evidence="1">
    <location>
        <begin position="264"/>
        <end position="358"/>
    </location>
</feature>
<dbReference type="Pfam" id="PF17919">
    <property type="entry name" value="RT_RNaseH_2"/>
    <property type="match status" value="1"/>
</dbReference>
<dbReference type="InterPro" id="IPR043128">
    <property type="entry name" value="Rev_trsase/Diguanyl_cyclase"/>
</dbReference>
<evidence type="ECO:0000259" key="2">
    <source>
        <dbReference type="Pfam" id="PF24626"/>
    </source>
</evidence>
<dbReference type="InterPro" id="IPR056924">
    <property type="entry name" value="SH3_Tf2-1"/>
</dbReference>
<dbReference type="SUPFAM" id="SSF56672">
    <property type="entry name" value="DNA/RNA polymerases"/>
    <property type="match status" value="1"/>
</dbReference>
<dbReference type="InterPro" id="IPR053134">
    <property type="entry name" value="RNA-dir_DNA_polymerase"/>
</dbReference>
<dbReference type="Gene3D" id="3.10.10.10">
    <property type="entry name" value="HIV Type 1 Reverse Transcriptase, subunit A, domain 1"/>
    <property type="match status" value="1"/>
</dbReference>
<sequence length="493" mass="57433">MPVELGSFDVIICIDWFANHHAVINYDEKIVRIPYGEEVLIVQGDRNDKSKEKRLEDVPTVRDFSVVFPKDLPGLSPMRQVEFQIDLVLGATPVARALYRLAPSELQELSTQLQKLSDKGFIRLSSSPWGASVLFVKKKDGYFWMCIDYSEVNKLNVKNRYPLLRINDLFDQLQGSIVYSKIDWRSGYHQLRVCDEDIPKTVFKTRYGHNEFQSKEKHAEHLKSVLELLKKEELYTKFSKCEFLLSKIAKPITKLTQKNMKFDWTEKAEAAFQLLKQKLCSAPILALLEGSENFVVYYDASHKGLGAVLMQRGKVIAYVLRQLKIHEKNYTTHDLELRVVVFDLRMWRHYLYGTKCVVFTNHMSLQYILNQKELNIRQGIAMEKGDTFQKWGKLNPCYTGTFKFHAKVGTVTYRLELPEKLSRVHSTFHVSNLKKGFSDEPLSISLDEIQIDDKLNFIEEPVKIMFREVKRLKQSHIPIAKVRWNSRHGLEFT</sequence>
<comment type="caution">
    <text evidence="3">The sequence shown here is derived from an EMBL/GenBank/DDBJ whole genome shotgun (WGS) entry which is preliminary data.</text>
</comment>
<dbReference type="PANTHER" id="PTHR24559">
    <property type="entry name" value="TRANSPOSON TY3-I GAG-POL POLYPROTEIN"/>
    <property type="match status" value="1"/>
</dbReference>